<keyword evidence="5 7" id="KW-1133">Transmembrane helix</keyword>
<comment type="subcellular location">
    <subcellularLocation>
        <location evidence="1">Cell membrane</location>
        <topology evidence="1">Multi-pass membrane protein</topology>
    </subcellularLocation>
</comment>
<accession>A0A369ATF1</accession>
<feature type="transmembrane region" description="Helical" evidence="7">
    <location>
        <begin position="351"/>
        <end position="372"/>
    </location>
</feature>
<dbReference type="PANTHER" id="PTHR23513:SF6">
    <property type="entry name" value="MAJOR FACILITATOR SUPERFAMILY ASSOCIATED DOMAIN-CONTAINING PROTEIN"/>
    <property type="match status" value="1"/>
</dbReference>
<feature type="transmembrane region" description="Helical" evidence="7">
    <location>
        <begin position="80"/>
        <end position="97"/>
    </location>
</feature>
<reference evidence="9 10" key="1">
    <citation type="submission" date="2018-07" db="EMBL/GenBank/DDBJ databases">
        <title>Genomic Encyclopedia of Type Strains, Phase IV (KMG-IV): sequencing the most valuable type-strain genomes for metagenomic binning, comparative biology and taxonomic classification.</title>
        <authorList>
            <person name="Goeker M."/>
        </authorList>
    </citation>
    <scope>NUCLEOTIDE SEQUENCE [LARGE SCALE GENOMIC DNA]</scope>
    <source>
        <strain evidence="9 10">DSM 27016</strain>
    </source>
</reference>
<evidence type="ECO:0000256" key="4">
    <source>
        <dbReference type="ARBA" id="ARBA00022692"/>
    </source>
</evidence>
<evidence type="ECO:0000313" key="10">
    <source>
        <dbReference type="Proteomes" id="UP000253034"/>
    </source>
</evidence>
<dbReference type="Pfam" id="PF07690">
    <property type="entry name" value="MFS_1"/>
    <property type="match status" value="1"/>
</dbReference>
<evidence type="ECO:0000256" key="2">
    <source>
        <dbReference type="ARBA" id="ARBA00022448"/>
    </source>
</evidence>
<gene>
    <name evidence="9" type="ORF">DFR58_1215</name>
</gene>
<dbReference type="AlphaFoldDB" id="A0A369ATF1"/>
<keyword evidence="6 7" id="KW-0472">Membrane</keyword>
<name>A0A369ATF1_9FIRM</name>
<dbReference type="InterPro" id="IPR011701">
    <property type="entry name" value="MFS"/>
</dbReference>
<keyword evidence="3" id="KW-1003">Cell membrane</keyword>
<dbReference type="Gene3D" id="1.20.1250.20">
    <property type="entry name" value="MFS general substrate transporter like domains"/>
    <property type="match status" value="1"/>
</dbReference>
<evidence type="ECO:0000259" key="8">
    <source>
        <dbReference type="PROSITE" id="PS50850"/>
    </source>
</evidence>
<dbReference type="InterPro" id="IPR020846">
    <property type="entry name" value="MFS_dom"/>
</dbReference>
<keyword evidence="10" id="KW-1185">Reference proteome</keyword>
<sequence length="418" mass="46387">MMNFEQFKLLKNWNFFLFWLGCSISTLGSGLSGFVFMIFVYSKTGSALQSGMVALITALTNLLTGPFIGHMVDNYNKKHLIIIANLIQAVTTLLVMVSPYLFLIYILVFVNTVLGKVFSVCKMSIVPKIVDKPDMISANSLFLFVSKTLTIVSPALAGILIAIYGNYIAFILDSISFVICAALSYFVNYGPKEIELIKKGNESEFFRQVLDNLKIGVGTIMEDNTTRYYAIVGIADRILNRMVGPLMMVYIISFLGRDTKEFGFFCAIGTLGNLVGSLLAGVKINAIRNIDNRKLFSICIVLFALLNPIIYMVNTYLIALIITFTSGLIFYIAVANIHSDIQIKTPEERRGAVFSNIGSIFGPFTSLSIFFGTFLADIFGVQKVLLVSSTLFLVVITFLIAIQNAKLFNRRQKINEGI</sequence>
<protein>
    <submittedName>
        <fullName evidence="9">Na+/melibiose symporter-like transporter</fullName>
    </submittedName>
</protein>
<dbReference type="RefSeq" id="WP_114298869.1">
    <property type="nucleotide sequence ID" value="NZ_QPJT01000021.1"/>
</dbReference>
<feature type="transmembrane region" description="Helical" evidence="7">
    <location>
        <begin position="167"/>
        <end position="189"/>
    </location>
</feature>
<feature type="transmembrane region" description="Helical" evidence="7">
    <location>
        <begin position="141"/>
        <end position="161"/>
    </location>
</feature>
<evidence type="ECO:0000256" key="3">
    <source>
        <dbReference type="ARBA" id="ARBA00022475"/>
    </source>
</evidence>
<feature type="transmembrane region" description="Helical" evidence="7">
    <location>
        <begin position="384"/>
        <end position="402"/>
    </location>
</feature>
<evidence type="ECO:0000256" key="5">
    <source>
        <dbReference type="ARBA" id="ARBA00022989"/>
    </source>
</evidence>
<dbReference type="SUPFAM" id="SSF103473">
    <property type="entry name" value="MFS general substrate transporter"/>
    <property type="match status" value="1"/>
</dbReference>
<dbReference type="GO" id="GO:0022857">
    <property type="term" value="F:transmembrane transporter activity"/>
    <property type="evidence" value="ECO:0007669"/>
    <property type="project" value="InterPro"/>
</dbReference>
<feature type="transmembrane region" description="Helical" evidence="7">
    <location>
        <begin position="262"/>
        <end position="282"/>
    </location>
</feature>
<feature type="transmembrane region" description="Helical" evidence="7">
    <location>
        <begin position="317"/>
        <end position="339"/>
    </location>
</feature>
<dbReference type="Proteomes" id="UP000253034">
    <property type="component" value="Unassembled WGS sequence"/>
</dbReference>
<dbReference type="InterPro" id="IPR036259">
    <property type="entry name" value="MFS_trans_sf"/>
</dbReference>
<feature type="transmembrane region" description="Helical" evidence="7">
    <location>
        <begin position="238"/>
        <end position="256"/>
    </location>
</feature>
<dbReference type="GO" id="GO:0005886">
    <property type="term" value="C:plasma membrane"/>
    <property type="evidence" value="ECO:0007669"/>
    <property type="project" value="UniProtKB-SubCell"/>
</dbReference>
<feature type="transmembrane region" description="Helical" evidence="7">
    <location>
        <begin position="103"/>
        <end position="121"/>
    </location>
</feature>
<feature type="transmembrane region" description="Helical" evidence="7">
    <location>
        <begin position="12"/>
        <end position="41"/>
    </location>
</feature>
<dbReference type="OrthoDB" id="9763297at2"/>
<comment type="caution">
    <text evidence="9">The sequence shown here is derived from an EMBL/GenBank/DDBJ whole genome shotgun (WGS) entry which is preliminary data.</text>
</comment>
<keyword evidence="4 7" id="KW-0812">Transmembrane</keyword>
<evidence type="ECO:0000256" key="1">
    <source>
        <dbReference type="ARBA" id="ARBA00004651"/>
    </source>
</evidence>
<keyword evidence="2" id="KW-0813">Transport</keyword>
<dbReference type="EMBL" id="QPJT01000021">
    <property type="protein sequence ID" value="RCX12501.1"/>
    <property type="molecule type" value="Genomic_DNA"/>
</dbReference>
<proteinExistence type="predicted"/>
<organism evidence="9 10">
    <name type="scientific">Anaerobacterium chartisolvens</name>
    <dbReference type="NCBI Taxonomy" id="1297424"/>
    <lineage>
        <taxon>Bacteria</taxon>
        <taxon>Bacillati</taxon>
        <taxon>Bacillota</taxon>
        <taxon>Clostridia</taxon>
        <taxon>Eubacteriales</taxon>
        <taxon>Oscillospiraceae</taxon>
        <taxon>Anaerobacterium</taxon>
    </lineage>
</organism>
<dbReference type="PANTHER" id="PTHR23513">
    <property type="entry name" value="INTEGRAL MEMBRANE EFFLUX PROTEIN-RELATED"/>
    <property type="match status" value="1"/>
</dbReference>
<evidence type="ECO:0000313" key="9">
    <source>
        <dbReference type="EMBL" id="RCX12501.1"/>
    </source>
</evidence>
<evidence type="ECO:0000256" key="6">
    <source>
        <dbReference type="ARBA" id="ARBA00023136"/>
    </source>
</evidence>
<feature type="transmembrane region" description="Helical" evidence="7">
    <location>
        <begin position="47"/>
        <end position="68"/>
    </location>
</feature>
<feature type="domain" description="Major facilitator superfamily (MFS) profile" evidence="8">
    <location>
        <begin position="300"/>
        <end position="418"/>
    </location>
</feature>
<evidence type="ECO:0000256" key="7">
    <source>
        <dbReference type="SAM" id="Phobius"/>
    </source>
</evidence>
<dbReference type="PROSITE" id="PS50850">
    <property type="entry name" value="MFS"/>
    <property type="match status" value="1"/>
</dbReference>
<feature type="transmembrane region" description="Helical" evidence="7">
    <location>
        <begin position="294"/>
        <end position="311"/>
    </location>
</feature>
<dbReference type="CDD" id="cd06173">
    <property type="entry name" value="MFS_MefA_like"/>
    <property type="match status" value="1"/>
</dbReference>